<keyword evidence="1" id="KW-0614">Plasmid</keyword>
<name>A0A6S6PQW5_ACEAC</name>
<evidence type="ECO:0000313" key="1">
    <source>
        <dbReference type="EMBL" id="BCI69081.1"/>
    </source>
</evidence>
<dbReference type="Proteomes" id="UP000515220">
    <property type="component" value="Plasmid pAAJCM20276_2"/>
</dbReference>
<proteinExistence type="predicted"/>
<dbReference type="AlphaFoldDB" id="A0A6S6PQW5"/>
<dbReference type="EMBL" id="AP023328">
    <property type="protein sequence ID" value="BCI69081.1"/>
    <property type="molecule type" value="Genomic_DNA"/>
</dbReference>
<evidence type="ECO:0000313" key="2">
    <source>
        <dbReference type="Proteomes" id="UP000515220"/>
    </source>
</evidence>
<reference evidence="1 2" key="1">
    <citation type="submission" date="2020-07" db="EMBL/GenBank/DDBJ databases">
        <title>Complete Genome Sequence of an acetic acid bacterium, Acetobacter aceti JCM20276.</title>
        <authorList>
            <person name="Hirose Y."/>
            <person name="Mihara H."/>
        </authorList>
    </citation>
    <scope>NUCLEOTIDE SEQUENCE [LARGE SCALE GENOMIC DNA]</scope>
    <source>
        <strain evidence="1 2">JCM20276</strain>
        <plasmid evidence="1 2">pAAJCM20276_2</plasmid>
    </source>
</reference>
<geneLocation type="plasmid" evidence="1 2">
    <name>pAAJCM20276_2</name>
</geneLocation>
<accession>A0A6S6PQW5</accession>
<sequence length="91" mass="10125">MGQPIEERRRHLRVTKDVSPFTEAQIGCDDDTGALIEAAEQMEQQGAPRRAEGEITEFIKDHEIQAEQPVGNLPGPIGSLLLFKSIDQVDR</sequence>
<organism evidence="1 2">
    <name type="scientific">Acetobacter aceti</name>
    <dbReference type="NCBI Taxonomy" id="435"/>
    <lineage>
        <taxon>Bacteria</taxon>
        <taxon>Pseudomonadati</taxon>
        <taxon>Pseudomonadota</taxon>
        <taxon>Alphaproteobacteria</taxon>
        <taxon>Acetobacterales</taxon>
        <taxon>Acetobacteraceae</taxon>
        <taxon>Acetobacter</taxon>
        <taxon>Acetobacter subgen. Acetobacter</taxon>
    </lineage>
</organism>
<gene>
    <name evidence="1" type="ORF">AAJCM20276_37050</name>
</gene>
<protein>
    <submittedName>
        <fullName evidence="1">Uncharacterized protein</fullName>
    </submittedName>
</protein>